<evidence type="ECO:0008006" key="3">
    <source>
        <dbReference type="Google" id="ProtNLM"/>
    </source>
</evidence>
<evidence type="ECO:0000313" key="1">
    <source>
        <dbReference type="EMBL" id="GAA3827000.1"/>
    </source>
</evidence>
<dbReference type="RefSeq" id="WP_344776924.1">
    <property type="nucleotide sequence ID" value="NZ_BAABAH010000012.1"/>
</dbReference>
<evidence type="ECO:0000313" key="2">
    <source>
        <dbReference type="Proteomes" id="UP001501821"/>
    </source>
</evidence>
<comment type="caution">
    <text evidence="1">The sequence shown here is derived from an EMBL/GenBank/DDBJ whole genome shotgun (WGS) entry which is preliminary data.</text>
</comment>
<gene>
    <name evidence="1" type="ORF">GCM10022242_30300</name>
</gene>
<name>A0ABP7IU29_9ACTN</name>
<organism evidence="1 2">
    <name type="scientific">Nocardioides panacisoli</name>
    <dbReference type="NCBI Taxonomy" id="627624"/>
    <lineage>
        <taxon>Bacteria</taxon>
        <taxon>Bacillati</taxon>
        <taxon>Actinomycetota</taxon>
        <taxon>Actinomycetes</taxon>
        <taxon>Propionibacteriales</taxon>
        <taxon>Nocardioidaceae</taxon>
        <taxon>Nocardioides</taxon>
    </lineage>
</organism>
<reference evidence="2" key="1">
    <citation type="journal article" date="2019" name="Int. J. Syst. Evol. Microbiol.">
        <title>The Global Catalogue of Microorganisms (GCM) 10K type strain sequencing project: providing services to taxonomists for standard genome sequencing and annotation.</title>
        <authorList>
            <consortium name="The Broad Institute Genomics Platform"/>
            <consortium name="The Broad Institute Genome Sequencing Center for Infectious Disease"/>
            <person name="Wu L."/>
            <person name="Ma J."/>
        </authorList>
    </citation>
    <scope>NUCLEOTIDE SEQUENCE [LARGE SCALE GENOMIC DNA]</scope>
    <source>
        <strain evidence="2">JCM 16953</strain>
    </source>
</reference>
<dbReference type="EMBL" id="BAABAH010000012">
    <property type="protein sequence ID" value="GAA3827000.1"/>
    <property type="molecule type" value="Genomic_DNA"/>
</dbReference>
<accession>A0ABP7IU29</accession>
<keyword evidence="2" id="KW-1185">Reference proteome</keyword>
<proteinExistence type="predicted"/>
<sequence>MIDSPATPGGCWAHFSSVLVPGHRELQVDEAVSLEFEPAEQDGYAFRAVEVWPAEQEPFRGATETHGPSAAYHSTLTLTMDDPADPGPA</sequence>
<protein>
    <recommendedName>
        <fullName evidence="3">Cold shock domain-containing protein</fullName>
    </recommendedName>
</protein>
<dbReference type="Proteomes" id="UP001501821">
    <property type="component" value="Unassembled WGS sequence"/>
</dbReference>